<feature type="region of interest" description="Disordered" evidence="5">
    <location>
        <begin position="1"/>
        <end position="44"/>
    </location>
</feature>
<keyword evidence="2" id="KW-0479">Metal-binding</keyword>
<feature type="compositionally biased region" description="Polar residues" evidence="5">
    <location>
        <begin position="1"/>
        <end position="10"/>
    </location>
</feature>
<dbReference type="InParanoid" id="A0A090M664"/>
<keyword evidence="1" id="KW-0813">Transport</keyword>
<keyword evidence="3" id="KW-0249">Electron transport</keyword>
<evidence type="ECO:0000256" key="5">
    <source>
        <dbReference type="SAM" id="MobiDB-lite"/>
    </source>
</evidence>
<dbReference type="PANTHER" id="PTHR48136:SF1">
    <property type="entry name" value="RUBREDOXIN-LIKE SUPERFAMILY PROTEIN"/>
    <property type="match status" value="1"/>
</dbReference>
<keyword evidence="8" id="KW-1185">Reference proteome</keyword>
<dbReference type="InterPro" id="IPR024935">
    <property type="entry name" value="Rubredoxin_dom"/>
</dbReference>
<proteinExistence type="predicted"/>
<evidence type="ECO:0000256" key="1">
    <source>
        <dbReference type="ARBA" id="ARBA00022448"/>
    </source>
</evidence>
<dbReference type="GeneID" id="9834391"/>
<dbReference type="OrthoDB" id="498762at2759"/>
<evidence type="ECO:0000313" key="7">
    <source>
        <dbReference type="EMBL" id="CEF98167.1"/>
    </source>
</evidence>
<dbReference type="InterPro" id="IPR024934">
    <property type="entry name" value="Rubredoxin-like_dom"/>
</dbReference>
<reference evidence="8" key="1">
    <citation type="journal article" date="2006" name="Proc. Natl. Acad. Sci. U.S.A.">
        <title>Genome analysis of the smallest free-living eukaryote Ostreococcus tauri unveils many unique features.</title>
        <authorList>
            <person name="Derelle E."/>
            <person name="Ferraz C."/>
            <person name="Rombauts S."/>
            <person name="Rouze P."/>
            <person name="Worden A.Z."/>
            <person name="Robbens S."/>
            <person name="Partensky F."/>
            <person name="Degroeve S."/>
            <person name="Echeynie S."/>
            <person name="Cooke R."/>
            <person name="Saeys Y."/>
            <person name="Wuyts J."/>
            <person name="Jabbari K."/>
            <person name="Bowler C."/>
            <person name="Panaud O."/>
            <person name="Piegu B."/>
            <person name="Ball S.G."/>
            <person name="Ral J.-P."/>
            <person name="Bouget F.-Y."/>
            <person name="Piganeau G."/>
            <person name="De Baets B."/>
            <person name="Picard A."/>
            <person name="Delseny M."/>
            <person name="Demaille J."/>
            <person name="Van de Peer Y."/>
            <person name="Moreau H."/>
        </authorList>
    </citation>
    <scope>NUCLEOTIDE SEQUENCE [LARGE SCALE GENOMIC DNA]</scope>
    <source>
        <strain evidence="8">OTTH 0595 / CCAP 157/2 / RCC745</strain>
    </source>
</reference>
<evidence type="ECO:0000259" key="6">
    <source>
        <dbReference type="PROSITE" id="PS50903"/>
    </source>
</evidence>
<accession>A0A090M664</accession>
<evidence type="ECO:0000256" key="3">
    <source>
        <dbReference type="ARBA" id="ARBA00022982"/>
    </source>
</evidence>
<sequence>MAMASTSTWTMRARASTFSRGGARGAEGATARAMESRGRRARTTTTTTTRAFLNFGKKTTPGGSGGVVDRTPYLCIDCGYVYTGGDFKKLPNSYRCPTCNVGKNRFKPQGGGSLLAQKKANKEAFRAKRAAAEKSAARGSGREALKKKMMDAQKEQDQKRGRWF</sequence>
<keyword evidence="4" id="KW-0408">Iron</keyword>
<evidence type="ECO:0000256" key="2">
    <source>
        <dbReference type="ARBA" id="ARBA00022723"/>
    </source>
</evidence>
<organism evidence="7 8">
    <name type="scientific">Ostreococcus tauri</name>
    <name type="common">Marine green alga</name>
    <dbReference type="NCBI Taxonomy" id="70448"/>
    <lineage>
        <taxon>Eukaryota</taxon>
        <taxon>Viridiplantae</taxon>
        <taxon>Chlorophyta</taxon>
        <taxon>Mamiellophyceae</taxon>
        <taxon>Mamiellales</taxon>
        <taxon>Bathycoccaceae</taxon>
        <taxon>Ostreococcus</taxon>
    </lineage>
</organism>
<evidence type="ECO:0000313" key="8">
    <source>
        <dbReference type="Proteomes" id="UP000009170"/>
    </source>
</evidence>
<dbReference type="GO" id="GO:0005506">
    <property type="term" value="F:iron ion binding"/>
    <property type="evidence" value="ECO:0007669"/>
    <property type="project" value="InterPro"/>
</dbReference>
<dbReference type="PROSITE" id="PS50903">
    <property type="entry name" value="RUBREDOXIN_LIKE"/>
    <property type="match status" value="1"/>
</dbReference>
<feature type="domain" description="Rubredoxin-like" evidence="6">
    <location>
        <begin position="70"/>
        <end position="109"/>
    </location>
</feature>
<evidence type="ECO:0000256" key="4">
    <source>
        <dbReference type="ARBA" id="ARBA00023004"/>
    </source>
</evidence>
<dbReference type="RefSeq" id="XP_003079592.2">
    <property type="nucleotide sequence ID" value="XM_003079544.2"/>
</dbReference>
<name>A0A090M664_OSTTA</name>
<feature type="region of interest" description="Disordered" evidence="5">
    <location>
        <begin position="125"/>
        <end position="164"/>
    </location>
</feature>
<dbReference type="KEGG" id="ota:OT_ostta05g04790"/>
<dbReference type="SUPFAM" id="SSF57802">
    <property type="entry name" value="Rubredoxin-like"/>
    <property type="match status" value="1"/>
</dbReference>
<gene>
    <name evidence="7" type="ORF">OT_ostta05g04790</name>
</gene>
<dbReference type="EMBL" id="CAID01000005">
    <property type="protein sequence ID" value="CEF98167.1"/>
    <property type="molecule type" value="Genomic_DNA"/>
</dbReference>
<dbReference type="Pfam" id="PF00301">
    <property type="entry name" value="Rubredoxin"/>
    <property type="match status" value="1"/>
</dbReference>
<reference evidence="7 8" key="2">
    <citation type="journal article" date="2014" name="BMC Genomics">
        <title>An improved genome of the model marine alga Ostreococcus tauri unfolds by assessing Illumina de novo assemblies.</title>
        <authorList>
            <person name="Blanc-Mathieu R."/>
            <person name="Verhelst B."/>
            <person name="Derelle E."/>
            <person name="Rombauts S."/>
            <person name="Bouget F.Y."/>
            <person name="Carre I."/>
            <person name="Chateau A."/>
            <person name="Eyre-Walker A."/>
            <person name="Grimsley N."/>
            <person name="Moreau H."/>
            <person name="Piegu B."/>
            <person name="Rivals E."/>
            <person name="Schackwitz W."/>
            <person name="Van de Peer Y."/>
            <person name="Piganeau G."/>
        </authorList>
    </citation>
    <scope>NUCLEOTIDE SEQUENCE [LARGE SCALE GENOMIC DNA]</scope>
    <source>
        <strain evidence="8">OTTH 0595 / CCAP 157/2 / RCC745</strain>
    </source>
</reference>
<dbReference type="Proteomes" id="UP000009170">
    <property type="component" value="Unassembled WGS sequence"/>
</dbReference>
<protein>
    <submittedName>
        <fullName evidence="7">Rubredoxin-type fold</fullName>
    </submittedName>
</protein>
<dbReference type="PANTHER" id="PTHR48136">
    <property type="entry name" value="RUBREDOXIN-LIKE SUPERFAMILY PROTEIN"/>
    <property type="match status" value="1"/>
</dbReference>
<dbReference type="Gene3D" id="2.20.28.10">
    <property type="match status" value="1"/>
</dbReference>
<dbReference type="AlphaFoldDB" id="A0A090M664"/>
<dbReference type="FunCoup" id="A0A090M664">
    <property type="interactions" value="508"/>
</dbReference>
<comment type="caution">
    <text evidence="7">The sequence shown here is derived from an EMBL/GenBank/DDBJ whole genome shotgun (WGS) entry which is preliminary data.</text>
</comment>